<evidence type="ECO:0000313" key="12">
    <source>
        <dbReference type="Proteomes" id="UP000440578"/>
    </source>
</evidence>
<dbReference type="Proteomes" id="UP000440578">
    <property type="component" value="Unassembled WGS sequence"/>
</dbReference>
<keyword evidence="3" id="KW-1003">Cell membrane</keyword>
<gene>
    <name evidence="11" type="primary">Gpr158</name>
    <name evidence="11" type="ORF">FJT64_020109</name>
</gene>
<keyword evidence="6 11" id="KW-0675">Receptor</keyword>
<dbReference type="GO" id="GO:0005886">
    <property type="term" value="C:plasma membrane"/>
    <property type="evidence" value="ECO:0007669"/>
    <property type="project" value="UniProtKB-SubCell"/>
</dbReference>
<evidence type="ECO:0000256" key="2">
    <source>
        <dbReference type="ARBA" id="ARBA00007242"/>
    </source>
</evidence>
<evidence type="ECO:0000256" key="5">
    <source>
        <dbReference type="ARBA" id="ARBA00023040"/>
    </source>
</evidence>
<dbReference type="OrthoDB" id="9970547at2759"/>
<feature type="domain" description="GPR158/179 extracellular" evidence="10">
    <location>
        <begin position="393"/>
        <end position="497"/>
    </location>
</feature>
<evidence type="ECO:0000256" key="8">
    <source>
        <dbReference type="ARBA" id="ARBA00023224"/>
    </source>
</evidence>
<dbReference type="PANTHER" id="PTHR32546">
    <property type="entry name" value="G-PROTEIN COUPLED RECEPTOR 158-RELATED"/>
    <property type="match status" value="1"/>
</dbReference>
<dbReference type="Gene3D" id="3.30.450.20">
    <property type="entry name" value="PAS domain"/>
    <property type="match status" value="2"/>
</dbReference>
<evidence type="ECO:0000256" key="6">
    <source>
        <dbReference type="ARBA" id="ARBA00023170"/>
    </source>
</evidence>
<reference evidence="11 12" key="1">
    <citation type="submission" date="2019-07" db="EMBL/GenBank/DDBJ databases">
        <title>Draft genome assembly of a fouling barnacle, Amphibalanus amphitrite (Darwin, 1854): The first reference genome for Thecostraca.</title>
        <authorList>
            <person name="Kim W."/>
        </authorList>
    </citation>
    <scope>NUCLEOTIDE SEQUENCE [LARGE SCALE GENOMIC DNA]</scope>
    <source>
        <strain evidence="11">SNU_AA5</strain>
        <tissue evidence="11">Soma without cirri and trophi</tissue>
    </source>
</reference>
<evidence type="ECO:0000256" key="3">
    <source>
        <dbReference type="ARBA" id="ARBA00022475"/>
    </source>
</evidence>
<evidence type="ECO:0000313" key="11">
    <source>
        <dbReference type="EMBL" id="KAF0308697.1"/>
    </source>
</evidence>
<keyword evidence="4 9" id="KW-0732">Signal</keyword>
<organism evidence="11 12">
    <name type="scientific">Amphibalanus amphitrite</name>
    <name type="common">Striped barnacle</name>
    <name type="synonym">Balanus amphitrite</name>
    <dbReference type="NCBI Taxonomy" id="1232801"/>
    <lineage>
        <taxon>Eukaryota</taxon>
        <taxon>Metazoa</taxon>
        <taxon>Ecdysozoa</taxon>
        <taxon>Arthropoda</taxon>
        <taxon>Crustacea</taxon>
        <taxon>Multicrustacea</taxon>
        <taxon>Cirripedia</taxon>
        <taxon>Thoracica</taxon>
        <taxon>Thoracicalcarea</taxon>
        <taxon>Balanomorpha</taxon>
        <taxon>Balanoidea</taxon>
        <taxon>Balanidae</taxon>
        <taxon>Amphibalaninae</taxon>
        <taxon>Amphibalanus</taxon>
    </lineage>
</organism>
<name>A0A6A4WMW5_AMPAM</name>
<dbReference type="EMBL" id="VIIS01000473">
    <property type="protein sequence ID" value="KAF0308697.1"/>
    <property type="molecule type" value="Genomic_DNA"/>
</dbReference>
<accession>A0A6A4WMW5</accession>
<keyword evidence="8" id="KW-0807">Transducer</keyword>
<comment type="similarity">
    <text evidence="2">Belongs to the G-protein coupled receptor 3 family.</text>
</comment>
<dbReference type="CDD" id="cd18773">
    <property type="entry name" value="PDC1_HK_sensor"/>
    <property type="match status" value="1"/>
</dbReference>
<protein>
    <submittedName>
        <fullName evidence="11">Putative G-protein coupled receptor 158</fullName>
    </submittedName>
</protein>
<feature type="chain" id="PRO_5025441048" evidence="9">
    <location>
        <begin position="32"/>
        <end position="937"/>
    </location>
</feature>
<evidence type="ECO:0000256" key="1">
    <source>
        <dbReference type="ARBA" id="ARBA00004651"/>
    </source>
</evidence>
<evidence type="ECO:0000256" key="9">
    <source>
        <dbReference type="SAM" id="SignalP"/>
    </source>
</evidence>
<feature type="signal peptide" evidence="9">
    <location>
        <begin position="1"/>
        <end position="31"/>
    </location>
</feature>
<feature type="domain" description="GPR158/179 extracellular" evidence="10">
    <location>
        <begin position="775"/>
        <end position="871"/>
    </location>
</feature>
<dbReference type="Pfam" id="PF22572">
    <property type="entry name" value="GPR158_179_EC"/>
    <property type="match status" value="2"/>
</dbReference>
<keyword evidence="5" id="KW-0297">G-protein coupled receptor</keyword>
<keyword evidence="7" id="KW-0325">Glycoprotein</keyword>
<dbReference type="PANTHER" id="PTHR32546:SF25">
    <property type="entry name" value="MIP05539P"/>
    <property type="match status" value="1"/>
</dbReference>
<dbReference type="InterPro" id="IPR054714">
    <property type="entry name" value="GPR158_179_extracellular"/>
</dbReference>
<dbReference type="GO" id="GO:0004930">
    <property type="term" value="F:G protein-coupled receptor activity"/>
    <property type="evidence" value="ECO:0007669"/>
    <property type="project" value="UniProtKB-KW"/>
</dbReference>
<comment type="caution">
    <text evidence="11">The sequence shown here is derived from an EMBL/GenBank/DDBJ whole genome shotgun (WGS) entry which is preliminary data.</text>
</comment>
<evidence type="ECO:0000256" key="7">
    <source>
        <dbReference type="ARBA" id="ARBA00023180"/>
    </source>
</evidence>
<keyword evidence="12" id="KW-1185">Reference proteome</keyword>
<proteinExistence type="inferred from homology"/>
<comment type="subcellular location">
    <subcellularLocation>
        <location evidence="1">Cell membrane</location>
        <topology evidence="1">Multi-pass membrane protein</topology>
    </subcellularLocation>
</comment>
<dbReference type="AlphaFoldDB" id="A0A6A4WMW5"/>
<evidence type="ECO:0000259" key="10">
    <source>
        <dbReference type="Pfam" id="PF22572"/>
    </source>
</evidence>
<keyword evidence="3" id="KW-0472">Membrane</keyword>
<dbReference type="InterPro" id="IPR043458">
    <property type="entry name" value="GPR158/179"/>
</dbReference>
<sequence length="937" mass="108489">MSAGIMAVAGGVRRWQVPAACALVYLCAVAAQFDWQTQDNFDMIDQKFKRVRAENCELLPFPELFMPEDAVSHKPDIKEININPVLPNRTHMLYLHNLVLSRGYFYSYVIQSRYKRPTQEGKDQSELDPGMMYYFLSVVADLSSSPYINASAIYFAPNTSYSPSFTSNFNQTFPLFAPRAFRADDYNYPFHLERISTLNTFEVSDLGAFEKIRQSKNYTKEEYRINRWYYKWLPDRRQTQASKTTYTVKIRYANNTNDTYTFHGPPGEYDTYTFHGPPGEYDTNDAYTFHGPPGEYDTNDAYTFHGPLGEYDTNDTYTFHGPPGEYDTNDTYTFHGPPGEYDTNDTYTFHGPSGEYDTNDAYTFHGPPGEYDTNDAYTFHGPPAADETPGPVNWTQPYFDCGRSNKWIMGAAVPIVDLYHRHTGFRHIEYPTYTAVAVIEMDFERIDINQCPLGEGNLGPNHFADTARCKKDTTECEPLDGYGFRRGGYQCRCKPGHRLPNVVRRPYLGEVLERATSEQYRYAFHCDNIGWIQKTIVGKERLDQYTRMQHMHRHFYKNHTAHLNDSLAQPPVEDVMSLLEFMQEVKAGDCTKYHPKDLQLRGDVTYGADKQMENQARLALRLANFISAFLQVSDPDEVFSGKRLADRPLTEDQMMGEAVSLLMGDTWIWNAGIYWDRNKFFNRTLFAPFAYKEKLNTRAFKMEDLARVNKSEDVYLNKPVFRAVKARWSTNFDSLEKIWIKMLFRSHSTSDNLFLRKYTRYPDYFLAAKLEDGYWTAPYFDCGGFHPMWMITYAAPFFGWDDLKHSVEFKGMVSVSMSAENLDINQCDHDYWVANAFKNTHKCDRRSSYCVPIQGRGFWTGGYKCDCKQGYEYPFEDPITYFDGQLVEAEFLNLVKDEPTRFDYYKCRLAGADRSQISFVVLVVLLAAAGLYRRLQG</sequence>
<evidence type="ECO:0000256" key="4">
    <source>
        <dbReference type="ARBA" id="ARBA00022729"/>
    </source>
</evidence>